<dbReference type="PANTHER" id="PTHR35604:SF2">
    <property type="entry name" value="TRANSPOSASE INSH FOR INSERTION SEQUENCE ELEMENT IS5A-RELATED"/>
    <property type="match status" value="1"/>
</dbReference>
<sequence>MGPTEQMKSMKQLSLAETGFLPKSGKPTRKAVFLAEMETVVPWSRLEARIEPFYPKKGNVRLGTMLRIHFMQQWFGYSDPAMEEALHDIPLLRQFARLDTFEDAVPDESTILPFRHLLEQHDLAVAIF</sequence>
<name>A0A2X0R8A2_9PROT</name>
<dbReference type="PANTHER" id="PTHR35604">
    <property type="entry name" value="TRANSPOSASE INSH FOR INSERTION SEQUENCE ELEMENT IS5A-RELATED"/>
    <property type="match status" value="1"/>
</dbReference>
<evidence type="ECO:0000313" key="2">
    <source>
        <dbReference type="EMBL" id="SPS06282.1"/>
    </source>
</evidence>
<dbReference type="AlphaFoldDB" id="A0A2X0R8A2"/>
<dbReference type="InterPro" id="IPR008490">
    <property type="entry name" value="Transposase_InsH_N"/>
</dbReference>
<evidence type="ECO:0000259" key="1">
    <source>
        <dbReference type="Pfam" id="PF05598"/>
    </source>
</evidence>
<proteinExistence type="predicted"/>
<dbReference type="EMBL" id="LS423452">
    <property type="protein sequence ID" value="SPS06282.1"/>
    <property type="molecule type" value="Genomic_DNA"/>
</dbReference>
<dbReference type="Pfam" id="PF05598">
    <property type="entry name" value="DUF772"/>
    <property type="match status" value="1"/>
</dbReference>
<gene>
    <name evidence="2" type="ORF">NITFAB_1872</name>
</gene>
<feature type="domain" description="Transposase InsH N-terminal" evidence="1">
    <location>
        <begin position="30"/>
        <end position="116"/>
    </location>
</feature>
<organism evidence="2">
    <name type="scientific">Candidatus Nitrotoga fabula</name>
    <dbReference type="NCBI Taxonomy" id="2182327"/>
    <lineage>
        <taxon>Bacteria</taxon>
        <taxon>Pseudomonadati</taxon>
        <taxon>Pseudomonadota</taxon>
        <taxon>Betaproteobacteria</taxon>
        <taxon>Nitrosomonadales</taxon>
        <taxon>Gallionellaceae</taxon>
        <taxon>Candidatus Nitrotoga</taxon>
    </lineage>
</organism>
<protein>
    <submittedName>
        <fullName evidence="2">Transposase</fullName>
    </submittedName>
</protein>
<reference evidence="2" key="1">
    <citation type="submission" date="2018-05" db="EMBL/GenBank/DDBJ databases">
        <authorList>
            <person name="Lanie J.A."/>
            <person name="Ng W.-L."/>
            <person name="Kazmierczak K.M."/>
            <person name="Andrzejewski T.M."/>
            <person name="Davidsen T.M."/>
            <person name="Wayne K.J."/>
            <person name="Tettelin H."/>
            <person name="Glass J.I."/>
            <person name="Rusch D."/>
            <person name="Podicherti R."/>
            <person name="Tsui H.-C.T."/>
            <person name="Winkler M.E."/>
        </authorList>
    </citation>
    <scope>NUCLEOTIDE SEQUENCE</scope>
    <source>
        <strain evidence="2">KNB</strain>
    </source>
</reference>
<accession>A0A2X0R8A2</accession>